<evidence type="ECO:0000313" key="2">
    <source>
        <dbReference type="EMBL" id="OBZ90993.1"/>
    </source>
</evidence>
<sequence>MEAYIDGHKFPSLVAFVLDHQSLVSVYIGQFDKISDAKANLQRKMRIAYFAKYLKRKRGPGLKVNLEKLWSPSKLDDSVEIEGNKTLEASIKASERKARKRLENKNVTKEKEIKENENEQPGAVESSCMNDEEDETVDEIAYKLDESTSEFEQALLSNTDSPHILKNGHDFSNSFKRFQLKSYQKVRSSSYLLTPISTKYYFYITQYCCEKASMTKQ</sequence>
<proteinExistence type="predicted"/>
<name>A0A1C7NPC7_9FUNG</name>
<reference evidence="2 3" key="1">
    <citation type="submission" date="2016-03" db="EMBL/GenBank/DDBJ databases">
        <title>Choanephora cucurbitarum.</title>
        <authorList>
            <person name="Min B."/>
            <person name="Park H."/>
            <person name="Park J.-H."/>
            <person name="Shin H.-D."/>
            <person name="Choi I.-G."/>
        </authorList>
    </citation>
    <scope>NUCLEOTIDE SEQUENCE [LARGE SCALE GENOMIC DNA]</scope>
    <source>
        <strain evidence="2 3">KUS-F28377</strain>
    </source>
</reference>
<comment type="caution">
    <text evidence="2">The sequence shown here is derived from an EMBL/GenBank/DDBJ whole genome shotgun (WGS) entry which is preliminary data.</text>
</comment>
<evidence type="ECO:0000313" key="3">
    <source>
        <dbReference type="Proteomes" id="UP000093000"/>
    </source>
</evidence>
<protein>
    <submittedName>
        <fullName evidence="2">Uncharacterized protein</fullName>
    </submittedName>
</protein>
<dbReference type="EMBL" id="LUGH01000025">
    <property type="protein sequence ID" value="OBZ90993.1"/>
    <property type="molecule type" value="Genomic_DNA"/>
</dbReference>
<keyword evidence="3" id="KW-1185">Reference proteome</keyword>
<dbReference type="OrthoDB" id="2234174at2759"/>
<dbReference type="InParanoid" id="A0A1C7NPC7"/>
<feature type="region of interest" description="Disordered" evidence="1">
    <location>
        <begin position="112"/>
        <end position="132"/>
    </location>
</feature>
<dbReference type="AlphaFoldDB" id="A0A1C7NPC7"/>
<dbReference type="Proteomes" id="UP000093000">
    <property type="component" value="Unassembled WGS sequence"/>
</dbReference>
<accession>A0A1C7NPC7</accession>
<gene>
    <name evidence="2" type="ORF">A0J61_00929</name>
</gene>
<evidence type="ECO:0000256" key="1">
    <source>
        <dbReference type="SAM" id="MobiDB-lite"/>
    </source>
</evidence>
<organism evidence="2 3">
    <name type="scientific">Choanephora cucurbitarum</name>
    <dbReference type="NCBI Taxonomy" id="101091"/>
    <lineage>
        <taxon>Eukaryota</taxon>
        <taxon>Fungi</taxon>
        <taxon>Fungi incertae sedis</taxon>
        <taxon>Mucoromycota</taxon>
        <taxon>Mucoromycotina</taxon>
        <taxon>Mucoromycetes</taxon>
        <taxon>Mucorales</taxon>
        <taxon>Mucorineae</taxon>
        <taxon>Choanephoraceae</taxon>
        <taxon>Choanephoroideae</taxon>
        <taxon>Choanephora</taxon>
    </lineage>
</organism>